<proteinExistence type="predicted"/>
<gene>
    <name evidence="1" type="ORF">H6G03_14490</name>
</gene>
<name>A0A926ZH60_9CYAN</name>
<evidence type="ECO:0000313" key="2">
    <source>
        <dbReference type="Proteomes" id="UP000641646"/>
    </source>
</evidence>
<sequence>MNIDSIEQEAIADTDTIMTTVVISAVASQCVLARQMIDVLGRPGIDNDMEFIGSGDRWAISWTEPKLTLNETKTLVNKAIKPKWELSSNWKEKNYGNL</sequence>
<accession>A0A926ZH60</accession>
<comment type="caution">
    <text evidence="1">The sequence shown here is derived from an EMBL/GenBank/DDBJ whole genome shotgun (WGS) entry which is preliminary data.</text>
</comment>
<reference evidence="1" key="1">
    <citation type="journal article" date="2015" name="ISME J.">
        <title>Draft Genome Sequence of Streptomyces incarnatus NRRL8089, which Produces the Nucleoside Antibiotic Sinefungin.</title>
        <authorList>
            <person name="Oshima K."/>
            <person name="Hattori M."/>
            <person name="Shimizu H."/>
            <person name="Fukuda K."/>
            <person name="Nemoto M."/>
            <person name="Inagaki K."/>
            <person name="Tamura T."/>
        </authorList>
    </citation>
    <scope>NUCLEOTIDE SEQUENCE</scope>
    <source>
        <strain evidence="1">FACHB-1375</strain>
    </source>
</reference>
<dbReference type="RefSeq" id="WP_190465102.1">
    <property type="nucleotide sequence ID" value="NZ_JACJPW010000034.1"/>
</dbReference>
<dbReference type="AlphaFoldDB" id="A0A926ZH60"/>
<dbReference type="EMBL" id="JACJPW010000034">
    <property type="protein sequence ID" value="MBD2182289.1"/>
    <property type="molecule type" value="Genomic_DNA"/>
</dbReference>
<protein>
    <submittedName>
        <fullName evidence="1">Uncharacterized protein</fullName>
    </submittedName>
</protein>
<reference evidence="1" key="2">
    <citation type="submission" date="2020-08" db="EMBL/GenBank/DDBJ databases">
        <authorList>
            <person name="Chen M."/>
            <person name="Teng W."/>
            <person name="Zhao L."/>
            <person name="Hu C."/>
            <person name="Zhou Y."/>
            <person name="Han B."/>
            <person name="Song L."/>
            <person name="Shu W."/>
        </authorList>
    </citation>
    <scope>NUCLEOTIDE SEQUENCE</scope>
    <source>
        <strain evidence="1">FACHB-1375</strain>
    </source>
</reference>
<organism evidence="1 2">
    <name type="scientific">Aerosakkonema funiforme FACHB-1375</name>
    <dbReference type="NCBI Taxonomy" id="2949571"/>
    <lineage>
        <taxon>Bacteria</taxon>
        <taxon>Bacillati</taxon>
        <taxon>Cyanobacteriota</taxon>
        <taxon>Cyanophyceae</taxon>
        <taxon>Oscillatoriophycideae</taxon>
        <taxon>Aerosakkonematales</taxon>
        <taxon>Aerosakkonemataceae</taxon>
        <taxon>Aerosakkonema</taxon>
    </lineage>
</organism>
<dbReference type="Proteomes" id="UP000641646">
    <property type="component" value="Unassembled WGS sequence"/>
</dbReference>
<keyword evidence="2" id="KW-1185">Reference proteome</keyword>
<evidence type="ECO:0000313" key="1">
    <source>
        <dbReference type="EMBL" id="MBD2182289.1"/>
    </source>
</evidence>